<dbReference type="GO" id="GO:0005829">
    <property type="term" value="C:cytosol"/>
    <property type="evidence" value="ECO:0007669"/>
    <property type="project" value="TreeGrafter"/>
</dbReference>
<dbReference type="InterPro" id="IPR000847">
    <property type="entry name" value="LysR_HTH_N"/>
</dbReference>
<dbReference type="Gene3D" id="3.40.190.290">
    <property type="match status" value="1"/>
</dbReference>
<accession>A0A9X2JLP5</accession>
<dbReference type="InterPro" id="IPR036388">
    <property type="entry name" value="WH-like_DNA-bd_sf"/>
</dbReference>
<keyword evidence="7" id="KW-1185">Reference proteome</keyword>
<evidence type="ECO:0000259" key="5">
    <source>
        <dbReference type="PROSITE" id="PS50931"/>
    </source>
</evidence>
<feature type="domain" description="HTH lysR-type" evidence="5">
    <location>
        <begin position="1"/>
        <end position="59"/>
    </location>
</feature>
<proteinExistence type="inferred from homology"/>
<reference evidence="6 7" key="1">
    <citation type="journal article" date="2023" name="Int. J. Syst. Evol. Microbiol.">
        <title>Ligilactobacillus ubinensis sp. nov., a novel species isolated from the wild ferment of a durian fruit (Durio zibethinus).</title>
        <authorList>
            <person name="Heng Y.C."/>
            <person name="Menon N."/>
            <person name="Chen B."/>
            <person name="Loo B.Z.L."/>
            <person name="Wong G.W.J."/>
            <person name="Lim A.C.H."/>
            <person name="Silvaraju S."/>
            <person name="Kittelmann S."/>
        </authorList>
    </citation>
    <scope>NUCLEOTIDE SEQUENCE [LARGE SCALE GENOMIC DNA]</scope>
    <source>
        <strain evidence="6 7">WILCCON 0076</strain>
    </source>
</reference>
<keyword evidence="2" id="KW-0805">Transcription regulation</keyword>
<dbReference type="PANTHER" id="PTHR30419">
    <property type="entry name" value="HTH-TYPE TRANSCRIPTIONAL REGULATOR YBHD"/>
    <property type="match status" value="1"/>
</dbReference>
<dbReference type="InterPro" id="IPR050950">
    <property type="entry name" value="HTH-type_LysR_regulators"/>
</dbReference>
<evidence type="ECO:0000256" key="2">
    <source>
        <dbReference type="ARBA" id="ARBA00023015"/>
    </source>
</evidence>
<sequence length="297" mass="33721">MKLHDLAYFCSLYNLRTFTAVAKHFNVEQPTVTLAIKRLENSVQAKLVFRDRSKGMIQVTPAGEILYRHAVKMLEDANLAEIEIRQYANSKIRFGLPPIIGSLYFPKIINEITDAELLKNLEIDESGSQQLLTDLMTGKVDIALLATLLPVQNSNISVNFLGSRDFYIISATNHWLAQQEEIDFSELKNEPFITLNGKFIHQHLLKLYGHQAHFKPRVVFETQSISTLKKLVAKNAGIGLLVGDAVNSHDQLSLTKITPALPERFNISIATRKDYLFDEQEESFINKLLLLQDRINN</sequence>
<comment type="similarity">
    <text evidence="1">Belongs to the LysR transcriptional regulatory family.</text>
</comment>
<dbReference type="Pfam" id="PF03466">
    <property type="entry name" value="LysR_substrate"/>
    <property type="match status" value="1"/>
</dbReference>
<evidence type="ECO:0000313" key="7">
    <source>
        <dbReference type="Proteomes" id="UP001139006"/>
    </source>
</evidence>
<comment type="caution">
    <text evidence="6">The sequence shown here is derived from an EMBL/GenBank/DDBJ whole genome shotgun (WGS) entry which is preliminary data.</text>
</comment>
<name>A0A9X2JLP5_9LACO</name>
<dbReference type="Gene3D" id="1.10.10.10">
    <property type="entry name" value="Winged helix-like DNA-binding domain superfamily/Winged helix DNA-binding domain"/>
    <property type="match status" value="1"/>
</dbReference>
<dbReference type="InterPro" id="IPR005119">
    <property type="entry name" value="LysR_subst-bd"/>
</dbReference>
<dbReference type="EMBL" id="JAIULA010000012">
    <property type="protein sequence ID" value="MCP0887114.1"/>
    <property type="molecule type" value="Genomic_DNA"/>
</dbReference>
<protein>
    <submittedName>
        <fullName evidence="6">LysR family transcriptional regulator</fullName>
    </submittedName>
</protein>
<evidence type="ECO:0000256" key="1">
    <source>
        <dbReference type="ARBA" id="ARBA00009437"/>
    </source>
</evidence>
<dbReference type="GO" id="GO:0003677">
    <property type="term" value="F:DNA binding"/>
    <property type="evidence" value="ECO:0007669"/>
    <property type="project" value="UniProtKB-KW"/>
</dbReference>
<dbReference type="SUPFAM" id="SSF53850">
    <property type="entry name" value="Periplasmic binding protein-like II"/>
    <property type="match status" value="1"/>
</dbReference>
<gene>
    <name evidence="6" type="ORF">LB941_07160</name>
</gene>
<dbReference type="SUPFAM" id="SSF46785">
    <property type="entry name" value="Winged helix' DNA-binding domain"/>
    <property type="match status" value="1"/>
</dbReference>
<dbReference type="GO" id="GO:0003700">
    <property type="term" value="F:DNA-binding transcription factor activity"/>
    <property type="evidence" value="ECO:0007669"/>
    <property type="project" value="InterPro"/>
</dbReference>
<evidence type="ECO:0000256" key="4">
    <source>
        <dbReference type="ARBA" id="ARBA00023163"/>
    </source>
</evidence>
<evidence type="ECO:0000256" key="3">
    <source>
        <dbReference type="ARBA" id="ARBA00023125"/>
    </source>
</evidence>
<dbReference type="Proteomes" id="UP001139006">
    <property type="component" value="Unassembled WGS sequence"/>
</dbReference>
<dbReference type="PANTHER" id="PTHR30419:SF8">
    <property type="entry name" value="NITROGEN ASSIMILATION TRANSCRIPTIONAL ACTIVATOR-RELATED"/>
    <property type="match status" value="1"/>
</dbReference>
<dbReference type="PROSITE" id="PS50931">
    <property type="entry name" value="HTH_LYSR"/>
    <property type="match status" value="1"/>
</dbReference>
<keyword evidence="3" id="KW-0238">DNA-binding</keyword>
<keyword evidence="4" id="KW-0804">Transcription</keyword>
<evidence type="ECO:0000313" key="6">
    <source>
        <dbReference type="EMBL" id="MCP0887114.1"/>
    </source>
</evidence>
<dbReference type="InterPro" id="IPR036390">
    <property type="entry name" value="WH_DNA-bd_sf"/>
</dbReference>
<dbReference type="Pfam" id="PF00126">
    <property type="entry name" value="HTH_1"/>
    <property type="match status" value="1"/>
</dbReference>
<dbReference type="RefSeq" id="WP_253360697.1">
    <property type="nucleotide sequence ID" value="NZ_JAIULA010000012.1"/>
</dbReference>
<organism evidence="6 7">
    <name type="scientific">Ligilactobacillus ubinensis</name>
    <dbReference type="NCBI Taxonomy" id="2876789"/>
    <lineage>
        <taxon>Bacteria</taxon>
        <taxon>Bacillati</taxon>
        <taxon>Bacillota</taxon>
        <taxon>Bacilli</taxon>
        <taxon>Lactobacillales</taxon>
        <taxon>Lactobacillaceae</taxon>
        <taxon>Ligilactobacillus</taxon>
    </lineage>
</organism>
<dbReference type="AlphaFoldDB" id="A0A9X2JLP5"/>